<proteinExistence type="predicted"/>
<dbReference type="EMBL" id="AHFB01000108">
    <property type="protein sequence ID" value="EOO27525.1"/>
    <property type="molecule type" value="Genomic_DNA"/>
</dbReference>
<keyword evidence="5" id="KW-0119">Carbohydrate metabolism</keyword>
<dbReference type="Gene3D" id="3.40.50.720">
    <property type="entry name" value="NAD(P)-binding Rossmann-like Domain"/>
    <property type="match status" value="1"/>
</dbReference>
<dbReference type="GO" id="GO:0004345">
    <property type="term" value="F:glucose-6-phosphate dehydrogenase activity"/>
    <property type="evidence" value="ECO:0007669"/>
    <property type="project" value="TreeGrafter"/>
</dbReference>
<evidence type="ECO:0000256" key="4">
    <source>
        <dbReference type="ARBA" id="ARBA00023002"/>
    </source>
</evidence>
<evidence type="ECO:0000259" key="6">
    <source>
        <dbReference type="Pfam" id="PF00479"/>
    </source>
</evidence>
<dbReference type="AlphaFoldDB" id="A0A9W5PL98"/>
<dbReference type="GO" id="GO:0009051">
    <property type="term" value="P:pentose-phosphate shunt, oxidative branch"/>
    <property type="evidence" value="ECO:0007669"/>
    <property type="project" value="TreeGrafter"/>
</dbReference>
<dbReference type="GO" id="GO:0005829">
    <property type="term" value="C:cytosol"/>
    <property type="evidence" value="ECO:0007669"/>
    <property type="project" value="TreeGrafter"/>
</dbReference>
<comment type="caution">
    <text evidence="7">The sequence shown here is derived from an EMBL/GenBank/DDBJ whole genome shotgun (WGS) entry which is preliminary data.</text>
</comment>
<reference evidence="7 8" key="1">
    <citation type="submission" date="2012-12" db="EMBL/GenBank/DDBJ databases">
        <title>The Genome Sequence of Bacillus cereus VD133.</title>
        <authorList>
            <consortium name="The Broad Institute Genome Sequencing Platform"/>
            <consortium name="The Broad Institute Genome Sequencing Center for Infectious Disease"/>
            <person name="Feldgarden M."/>
            <person name="Van der Auwera G.A."/>
            <person name="Mahillon J."/>
            <person name="Duprez V."/>
            <person name="Timmery S."/>
            <person name="Mattelet C."/>
            <person name="Dierick K."/>
            <person name="Sun M."/>
            <person name="Yu Z."/>
            <person name="Zhu L."/>
            <person name="Hu X."/>
            <person name="Shank E.B."/>
            <person name="Swiecicka I."/>
            <person name="Hansen B.M."/>
            <person name="Andrup L."/>
            <person name="Walker B."/>
            <person name="Young S.K."/>
            <person name="Zeng Q."/>
            <person name="Gargeya S."/>
            <person name="Fitzgerald M."/>
            <person name="Haas B."/>
            <person name="Abouelleil A."/>
            <person name="Alvarado L."/>
            <person name="Arachchi H.M."/>
            <person name="Berlin A.M."/>
            <person name="Chapman S.B."/>
            <person name="Dewar J."/>
            <person name="Goldberg J."/>
            <person name="Griggs A."/>
            <person name="Gujja S."/>
            <person name="Hansen M."/>
            <person name="Howarth C."/>
            <person name="Imamovic A."/>
            <person name="Larimer J."/>
            <person name="McCowan C."/>
            <person name="Murphy C."/>
            <person name="Neiman D."/>
            <person name="Pearson M."/>
            <person name="Priest M."/>
            <person name="Roberts A."/>
            <person name="Saif S."/>
            <person name="Shea T."/>
            <person name="Sisk P."/>
            <person name="Sykes S."/>
            <person name="Wortman J."/>
            <person name="Nusbaum C."/>
            <person name="Birren B."/>
        </authorList>
    </citation>
    <scope>NUCLEOTIDE SEQUENCE [LARGE SCALE GENOMIC DNA]</scope>
    <source>
        <strain evidence="7 8">VD133</strain>
    </source>
</reference>
<organism evidence="7 8">
    <name type="scientific">Bacillus cereus VD133</name>
    <dbReference type="NCBI Taxonomy" id="1053233"/>
    <lineage>
        <taxon>Bacteria</taxon>
        <taxon>Bacillati</taxon>
        <taxon>Bacillota</taxon>
        <taxon>Bacilli</taxon>
        <taxon>Bacillales</taxon>
        <taxon>Bacillaceae</taxon>
        <taxon>Bacillus</taxon>
        <taxon>Bacillus cereus group</taxon>
    </lineage>
</organism>
<evidence type="ECO:0000256" key="5">
    <source>
        <dbReference type="ARBA" id="ARBA00023277"/>
    </source>
</evidence>
<evidence type="ECO:0000313" key="8">
    <source>
        <dbReference type="Proteomes" id="UP000014018"/>
    </source>
</evidence>
<accession>A0A9W5PL98</accession>
<keyword evidence="2" id="KW-0313">Glucose metabolism</keyword>
<evidence type="ECO:0000313" key="7">
    <source>
        <dbReference type="EMBL" id="EOO27525.1"/>
    </source>
</evidence>
<dbReference type="GO" id="GO:0050661">
    <property type="term" value="F:NADP binding"/>
    <property type="evidence" value="ECO:0007669"/>
    <property type="project" value="InterPro"/>
</dbReference>
<evidence type="ECO:0000256" key="3">
    <source>
        <dbReference type="ARBA" id="ARBA00022857"/>
    </source>
</evidence>
<dbReference type="PANTHER" id="PTHR23429:SF0">
    <property type="entry name" value="GLUCOSE-6-PHOSPHATE 1-DEHYDROGENASE"/>
    <property type="match status" value="1"/>
</dbReference>
<evidence type="ECO:0000256" key="2">
    <source>
        <dbReference type="ARBA" id="ARBA00022526"/>
    </source>
</evidence>
<keyword evidence="4" id="KW-0560">Oxidoreductase</keyword>
<evidence type="ECO:0000256" key="1">
    <source>
        <dbReference type="ARBA" id="ARBA00004937"/>
    </source>
</evidence>
<protein>
    <recommendedName>
        <fullName evidence="6">Glucose-6-phosphate dehydrogenase NAD-binding domain-containing protein</fullName>
    </recommendedName>
</protein>
<gene>
    <name evidence="7" type="ORF">IIU_05881</name>
</gene>
<dbReference type="PANTHER" id="PTHR23429">
    <property type="entry name" value="GLUCOSE-6-PHOSPHATE 1-DEHYDROGENASE G6PD"/>
    <property type="match status" value="1"/>
</dbReference>
<feature type="domain" description="Glucose-6-phosphate dehydrogenase NAD-binding" evidence="6">
    <location>
        <begin position="1"/>
        <end position="169"/>
    </location>
</feature>
<comment type="pathway">
    <text evidence="1">Carbohydrate degradation; pentose phosphate pathway; D-ribulose 5-phosphate from D-glucose 6-phosphate (oxidative stage): step 1/3.</text>
</comment>
<feature type="non-terminal residue" evidence="7">
    <location>
        <position position="1"/>
    </location>
</feature>
<dbReference type="Pfam" id="PF00479">
    <property type="entry name" value="G6PD_N"/>
    <property type="match status" value="1"/>
</dbReference>
<dbReference type="InterPro" id="IPR022674">
    <property type="entry name" value="G6P_DH_NAD-bd"/>
</dbReference>
<name>A0A9W5PL98_BACCE</name>
<keyword evidence="3" id="KW-0521">NADP</keyword>
<dbReference type="InterPro" id="IPR036291">
    <property type="entry name" value="NAD(P)-bd_dom_sf"/>
</dbReference>
<sequence>FPALYNLYVNQKLPQSTSIIGIGKAELSDMEFQDFVKKSIQDSPGQIEQKELKMDEFLHMCRYSVLEIIDINGYRKLAEMVKEIESEQGIPENRLFYLSVAPALFEAAALNIHKSGLGSTQGWKRLIIEKPFGYDLESARELNTKLNKVFHENEMYRIDHYLGKPMVQNLEALECTNPIL</sequence>
<dbReference type="Proteomes" id="UP000014018">
    <property type="component" value="Unassembled WGS sequence"/>
</dbReference>
<dbReference type="PRINTS" id="PR00079">
    <property type="entry name" value="G6PDHDRGNASE"/>
</dbReference>
<dbReference type="InterPro" id="IPR001282">
    <property type="entry name" value="G6P_DH"/>
</dbReference>
<dbReference type="Gene3D" id="3.30.360.10">
    <property type="entry name" value="Dihydrodipicolinate Reductase, domain 2"/>
    <property type="match status" value="1"/>
</dbReference>
<feature type="non-terminal residue" evidence="7">
    <location>
        <position position="180"/>
    </location>
</feature>
<dbReference type="GO" id="GO:0006006">
    <property type="term" value="P:glucose metabolic process"/>
    <property type="evidence" value="ECO:0007669"/>
    <property type="project" value="UniProtKB-KW"/>
</dbReference>
<dbReference type="SUPFAM" id="SSF51735">
    <property type="entry name" value="NAD(P)-binding Rossmann-fold domains"/>
    <property type="match status" value="1"/>
</dbReference>